<evidence type="ECO:0000313" key="2">
    <source>
        <dbReference type="EMBL" id="KAF2679586.1"/>
    </source>
</evidence>
<dbReference type="Proteomes" id="UP000799291">
    <property type="component" value="Unassembled WGS sequence"/>
</dbReference>
<protein>
    <submittedName>
        <fullName evidence="2">Uncharacterized protein</fullName>
    </submittedName>
</protein>
<reference evidence="2" key="1">
    <citation type="journal article" date="2020" name="Stud. Mycol.">
        <title>101 Dothideomycetes genomes: a test case for predicting lifestyles and emergence of pathogens.</title>
        <authorList>
            <person name="Haridas S."/>
            <person name="Albert R."/>
            <person name="Binder M."/>
            <person name="Bloem J."/>
            <person name="Labutti K."/>
            <person name="Salamov A."/>
            <person name="Andreopoulos B."/>
            <person name="Baker S."/>
            <person name="Barry K."/>
            <person name="Bills G."/>
            <person name="Bluhm B."/>
            <person name="Cannon C."/>
            <person name="Castanera R."/>
            <person name="Culley D."/>
            <person name="Daum C."/>
            <person name="Ezra D."/>
            <person name="Gonzalez J."/>
            <person name="Henrissat B."/>
            <person name="Kuo A."/>
            <person name="Liang C."/>
            <person name="Lipzen A."/>
            <person name="Lutzoni F."/>
            <person name="Magnuson J."/>
            <person name="Mondo S."/>
            <person name="Nolan M."/>
            <person name="Ohm R."/>
            <person name="Pangilinan J."/>
            <person name="Park H.-J."/>
            <person name="Ramirez L."/>
            <person name="Alfaro M."/>
            <person name="Sun H."/>
            <person name="Tritt A."/>
            <person name="Yoshinaga Y."/>
            <person name="Zwiers L.-H."/>
            <person name="Turgeon B."/>
            <person name="Goodwin S."/>
            <person name="Spatafora J."/>
            <person name="Crous P."/>
            <person name="Grigoriev I."/>
        </authorList>
    </citation>
    <scope>NUCLEOTIDE SEQUENCE</scope>
    <source>
        <strain evidence="2">CBS 122367</strain>
    </source>
</reference>
<sequence>MQPRRMWSMWPDTHHETVRVGGQDETIRGNVCRGLDVSKATKYKPESTIPSPSTAGCRISRNGRSSSSSETPFCLAQRPLDTRLINFHVANTPSHDVGCLAPTS</sequence>
<name>A0A6G1IMX1_9PLEO</name>
<dbReference type="AlphaFoldDB" id="A0A6G1IMX1"/>
<dbReference type="EMBL" id="MU005602">
    <property type="protein sequence ID" value="KAF2679586.1"/>
    <property type="molecule type" value="Genomic_DNA"/>
</dbReference>
<dbReference type="OrthoDB" id="3792586at2759"/>
<accession>A0A6G1IMX1</accession>
<feature type="region of interest" description="Disordered" evidence="1">
    <location>
        <begin position="42"/>
        <end position="72"/>
    </location>
</feature>
<evidence type="ECO:0000256" key="1">
    <source>
        <dbReference type="SAM" id="MobiDB-lite"/>
    </source>
</evidence>
<keyword evidence="3" id="KW-1185">Reference proteome</keyword>
<evidence type="ECO:0000313" key="3">
    <source>
        <dbReference type="Proteomes" id="UP000799291"/>
    </source>
</evidence>
<gene>
    <name evidence="2" type="ORF">K458DRAFT_422143</name>
</gene>
<proteinExistence type="predicted"/>
<organism evidence="2 3">
    <name type="scientific">Lentithecium fluviatile CBS 122367</name>
    <dbReference type="NCBI Taxonomy" id="1168545"/>
    <lineage>
        <taxon>Eukaryota</taxon>
        <taxon>Fungi</taxon>
        <taxon>Dikarya</taxon>
        <taxon>Ascomycota</taxon>
        <taxon>Pezizomycotina</taxon>
        <taxon>Dothideomycetes</taxon>
        <taxon>Pleosporomycetidae</taxon>
        <taxon>Pleosporales</taxon>
        <taxon>Massarineae</taxon>
        <taxon>Lentitheciaceae</taxon>
        <taxon>Lentithecium</taxon>
    </lineage>
</organism>